<evidence type="ECO:0000313" key="1">
    <source>
        <dbReference type="EMBL" id="DAE28787.1"/>
    </source>
</evidence>
<accession>A0A8S5RCC3</accession>
<proteinExistence type="predicted"/>
<protein>
    <submittedName>
        <fullName evidence="1">Uncharacterized protein</fullName>
    </submittedName>
</protein>
<sequence length="72" mass="8382">MLLNQSKDCGVFWCVYIASNINTAIVDTIVRRKVRIRHSLKSMLKLVSMVIWGLRSISFNMGTKLYRDTLYI</sequence>
<name>A0A8S5RCC3_9VIRU</name>
<reference evidence="1" key="1">
    <citation type="journal article" date="2021" name="Proc. Natl. Acad. Sci. U.S.A.">
        <title>A Catalog of Tens of Thousands of Viruses from Human Metagenomes Reveals Hidden Associations with Chronic Diseases.</title>
        <authorList>
            <person name="Tisza M.J."/>
            <person name="Buck C.B."/>
        </authorList>
    </citation>
    <scope>NUCLEOTIDE SEQUENCE</scope>
    <source>
        <strain evidence="1">CtmTa7</strain>
    </source>
</reference>
<dbReference type="EMBL" id="BK059091">
    <property type="protein sequence ID" value="DAE28787.1"/>
    <property type="molecule type" value="Genomic_DNA"/>
</dbReference>
<organism evidence="1">
    <name type="scientific">virus sp. ctmTa7</name>
    <dbReference type="NCBI Taxonomy" id="2828255"/>
    <lineage>
        <taxon>Viruses</taxon>
    </lineage>
</organism>